<dbReference type="InterPro" id="IPR002371">
    <property type="entry name" value="FlgK"/>
</dbReference>
<dbReference type="GO" id="GO:0005576">
    <property type="term" value="C:extracellular region"/>
    <property type="evidence" value="ECO:0007669"/>
    <property type="project" value="UniProtKB-SubCell"/>
</dbReference>
<dbReference type="Pfam" id="PF22638">
    <property type="entry name" value="FlgK_D1"/>
    <property type="match status" value="1"/>
</dbReference>
<evidence type="ECO:0000259" key="8">
    <source>
        <dbReference type="Pfam" id="PF22638"/>
    </source>
</evidence>
<evidence type="ECO:0000256" key="5">
    <source>
        <dbReference type="ARBA" id="ARBA00022525"/>
    </source>
</evidence>
<evidence type="ECO:0000256" key="3">
    <source>
        <dbReference type="ARBA" id="ARBA00009677"/>
    </source>
</evidence>
<keyword evidence="6" id="KW-0975">Bacterial flagellum</keyword>
<dbReference type="STRING" id="313368.SAMN04488012_102210"/>
<dbReference type="AlphaFoldDB" id="A0A1M6CZ89"/>
<reference evidence="9 10" key="1">
    <citation type="submission" date="2016-11" db="EMBL/GenBank/DDBJ databases">
        <authorList>
            <person name="Jaros S."/>
            <person name="Januszkiewicz K."/>
            <person name="Wedrychowicz H."/>
        </authorList>
    </citation>
    <scope>NUCLEOTIDE SEQUENCE [LARGE SCALE GENOMIC DNA]</scope>
    <source>
        <strain evidence="9 10">DSM 26892</strain>
    </source>
</reference>
<dbReference type="PANTHER" id="PTHR30033">
    <property type="entry name" value="FLAGELLAR HOOK-ASSOCIATED PROTEIN 1"/>
    <property type="match status" value="1"/>
</dbReference>
<evidence type="ECO:0000259" key="7">
    <source>
        <dbReference type="Pfam" id="PF06429"/>
    </source>
</evidence>
<dbReference type="EMBL" id="FQZA01000002">
    <property type="protein sequence ID" value="SHI66342.1"/>
    <property type="molecule type" value="Genomic_DNA"/>
</dbReference>
<evidence type="ECO:0000313" key="10">
    <source>
        <dbReference type="Proteomes" id="UP000184040"/>
    </source>
</evidence>
<comment type="subcellular location">
    <subcellularLocation>
        <location evidence="1">Bacterial flagellum</location>
    </subcellularLocation>
    <subcellularLocation>
        <location evidence="2">Secreted</location>
    </subcellularLocation>
</comment>
<name>A0A1M6CZ89_9RHOB</name>
<dbReference type="GO" id="GO:0044780">
    <property type="term" value="P:bacterial-type flagellum assembly"/>
    <property type="evidence" value="ECO:0007669"/>
    <property type="project" value="InterPro"/>
</dbReference>
<gene>
    <name evidence="9" type="ORF">SAMN04488012_102210</name>
</gene>
<evidence type="ECO:0000256" key="4">
    <source>
        <dbReference type="ARBA" id="ARBA00016244"/>
    </source>
</evidence>
<dbReference type="GO" id="GO:0009424">
    <property type="term" value="C:bacterial-type flagellum hook"/>
    <property type="evidence" value="ECO:0007669"/>
    <property type="project" value="InterPro"/>
</dbReference>
<keyword evidence="10" id="KW-1185">Reference proteome</keyword>
<dbReference type="InterPro" id="IPR010930">
    <property type="entry name" value="Flg_bb/hook_C_dom"/>
</dbReference>
<evidence type="ECO:0000256" key="2">
    <source>
        <dbReference type="ARBA" id="ARBA00004613"/>
    </source>
</evidence>
<accession>A0A1M6CZ89</accession>
<dbReference type="Proteomes" id="UP000184040">
    <property type="component" value="Unassembled WGS sequence"/>
</dbReference>
<proteinExistence type="inferred from homology"/>
<feature type="domain" description="Flagellar basal-body/hook protein C-terminal" evidence="7">
    <location>
        <begin position="428"/>
        <end position="466"/>
    </location>
</feature>
<evidence type="ECO:0000256" key="6">
    <source>
        <dbReference type="ARBA" id="ARBA00023143"/>
    </source>
</evidence>
<comment type="similarity">
    <text evidence="3">Belongs to the flagella basal body rod proteins family.</text>
</comment>
<keyword evidence="9" id="KW-0969">Cilium</keyword>
<dbReference type="GO" id="GO:0005198">
    <property type="term" value="F:structural molecule activity"/>
    <property type="evidence" value="ECO:0007669"/>
    <property type="project" value="InterPro"/>
</dbReference>
<dbReference type="RefSeq" id="WP_073126935.1">
    <property type="nucleotide sequence ID" value="NZ_FQZA01000002.1"/>
</dbReference>
<organism evidence="9 10">
    <name type="scientific">Palleronia salina</name>
    <dbReference type="NCBI Taxonomy" id="313368"/>
    <lineage>
        <taxon>Bacteria</taxon>
        <taxon>Pseudomonadati</taxon>
        <taxon>Pseudomonadota</taxon>
        <taxon>Alphaproteobacteria</taxon>
        <taxon>Rhodobacterales</taxon>
        <taxon>Roseobacteraceae</taxon>
        <taxon>Palleronia</taxon>
    </lineage>
</organism>
<keyword evidence="9" id="KW-0966">Cell projection</keyword>
<sequence>MSISASLLISQSGLRATELRAGLVSSNIANAQTEGYVRRGVEQVSVGAGGAGRTVDVDVVRRVDERLIGMSRSAKSDVAFHETRTDLLDSYLTGLGEPNDELSPAARLSTFTSGLDLLMNNPADASVQRDVLNRADGLVRSLNDASINLERVSAATRSDTSTRIEQVNQSLQTLARLNAQITPGSSIGSSPDIMDQVGLELSRLSEHMDITARYDSTGRVKVQTGEGTELLVQTEAVEISFVGLTIMAGDIDITPARNGARGFSSGAIAGNLALLSEDLPQMQRQLDEMASALIQSFEGADTSLNGGPGLFTDGGNPFNAGNLDGMAERLAINTAVRPEEGGALWRLRDGMGATVQGPAGDGAQIDAFIRALDEPFAVAAETGLGSPQRLSDYAASMVGDQQKVGVRARADAEQATVSLRAFESARGEIEGVNVDQELQKLLEIEQAYSANAKVLASLSSMVDDLLAAF</sequence>
<dbReference type="InterPro" id="IPR053927">
    <property type="entry name" value="FlgK_helical"/>
</dbReference>
<feature type="domain" description="Flagellar hook-associated protein FlgK helical" evidence="8">
    <location>
        <begin position="105"/>
        <end position="298"/>
    </location>
</feature>
<dbReference type="Pfam" id="PF06429">
    <property type="entry name" value="Flg_bbr_C"/>
    <property type="match status" value="1"/>
</dbReference>
<dbReference type="NCBIfam" id="TIGR02492">
    <property type="entry name" value="flgK_ends"/>
    <property type="match status" value="1"/>
</dbReference>
<protein>
    <recommendedName>
        <fullName evidence="4">Flagellar hook-associated protein 1</fullName>
    </recommendedName>
</protein>
<keyword evidence="9" id="KW-0282">Flagellum</keyword>
<evidence type="ECO:0000313" key="9">
    <source>
        <dbReference type="EMBL" id="SHI66342.1"/>
    </source>
</evidence>
<dbReference type="SUPFAM" id="SSF64518">
    <property type="entry name" value="Phase 1 flagellin"/>
    <property type="match status" value="1"/>
</dbReference>
<keyword evidence="5" id="KW-0964">Secreted</keyword>
<evidence type="ECO:0000256" key="1">
    <source>
        <dbReference type="ARBA" id="ARBA00004365"/>
    </source>
</evidence>
<dbReference type="PANTHER" id="PTHR30033:SF1">
    <property type="entry name" value="FLAGELLAR HOOK-ASSOCIATED PROTEIN 1"/>
    <property type="match status" value="1"/>
</dbReference>